<proteinExistence type="inferred from homology"/>
<dbReference type="InterPro" id="IPR012910">
    <property type="entry name" value="Plug_dom"/>
</dbReference>
<keyword evidence="12 18" id="KW-0675">Receptor</keyword>
<keyword evidence="6 14" id="KW-0812">Transmembrane</keyword>
<keyword evidence="10 15" id="KW-0798">TonB box</keyword>
<keyword evidence="5" id="KW-0410">Iron transport</keyword>
<feature type="domain" description="TonB-dependent receptor plug" evidence="17">
    <location>
        <begin position="60"/>
        <end position="151"/>
    </location>
</feature>
<keyword evidence="7" id="KW-0732">Signal</keyword>
<dbReference type="PROSITE" id="PS52016">
    <property type="entry name" value="TONB_DEPENDENT_REC_3"/>
    <property type="match status" value="1"/>
</dbReference>
<feature type="domain" description="TonB-dependent receptor-like beta-barrel" evidence="16">
    <location>
        <begin position="239"/>
        <end position="674"/>
    </location>
</feature>
<keyword evidence="3 14" id="KW-0813">Transport</keyword>
<evidence type="ECO:0000256" key="6">
    <source>
        <dbReference type="ARBA" id="ARBA00022692"/>
    </source>
</evidence>
<evidence type="ECO:0000259" key="17">
    <source>
        <dbReference type="Pfam" id="PF07715"/>
    </source>
</evidence>
<dbReference type="Proteomes" id="UP000240527">
    <property type="component" value="Chromosome"/>
</dbReference>
<dbReference type="Pfam" id="PF00593">
    <property type="entry name" value="TonB_dep_Rec_b-barrel"/>
    <property type="match status" value="1"/>
</dbReference>
<evidence type="ECO:0000256" key="15">
    <source>
        <dbReference type="RuleBase" id="RU003357"/>
    </source>
</evidence>
<evidence type="ECO:0000256" key="7">
    <source>
        <dbReference type="ARBA" id="ARBA00022729"/>
    </source>
</evidence>
<accession>A0ABM6TCX4</accession>
<reference evidence="18 19" key="1">
    <citation type="journal article" date="2015" name="Biotechnol. Bioeng.">
        <title>Genome sequence and phenotypic characterization of Caulobacter segnis.</title>
        <authorList>
            <person name="Patel S."/>
            <person name="Fletcher B."/>
            <person name="Scott D.C."/>
            <person name="Ely B."/>
        </authorList>
    </citation>
    <scope>NUCLEOTIDE SEQUENCE [LARGE SCALE GENOMIC DNA]</scope>
    <source>
        <strain evidence="18 19">TK0059</strain>
    </source>
</reference>
<dbReference type="InterPro" id="IPR000531">
    <property type="entry name" value="Beta-barrel_TonB"/>
</dbReference>
<dbReference type="Gene3D" id="2.40.170.20">
    <property type="entry name" value="TonB-dependent receptor, beta-barrel domain"/>
    <property type="match status" value="1"/>
</dbReference>
<evidence type="ECO:0000259" key="16">
    <source>
        <dbReference type="Pfam" id="PF00593"/>
    </source>
</evidence>
<organism evidence="18 19">
    <name type="scientific">Caulobacter segnis</name>
    <dbReference type="NCBI Taxonomy" id="88688"/>
    <lineage>
        <taxon>Bacteria</taxon>
        <taxon>Pseudomonadati</taxon>
        <taxon>Pseudomonadota</taxon>
        <taxon>Alphaproteobacteria</taxon>
        <taxon>Caulobacterales</taxon>
        <taxon>Caulobacteraceae</taxon>
        <taxon>Caulobacter</taxon>
    </lineage>
</organism>
<protein>
    <submittedName>
        <fullName evidence="18">TonB-dependent siderophore receptor</fullName>
    </submittedName>
</protein>
<comment type="subcellular location">
    <subcellularLocation>
        <location evidence="1 14">Cell outer membrane</location>
        <topology evidence="1 14">Multi-pass membrane protein</topology>
    </subcellularLocation>
</comment>
<comment type="similarity">
    <text evidence="2 14 15">Belongs to the TonB-dependent receptor family.</text>
</comment>
<gene>
    <name evidence="18" type="ORF">B7G68_02920</name>
</gene>
<evidence type="ECO:0000256" key="10">
    <source>
        <dbReference type="ARBA" id="ARBA00023077"/>
    </source>
</evidence>
<evidence type="ECO:0000256" key="9">
    <source>
        <dbReference type="ARBA" id="ARBA00023065"/>
    </source>
</evidence>
<dbReference type="PANTHER" id="PTHR32552:SF68">
    <property type="entry name" value="FERRICHROME OUTER MEMBRANE TRANSPORTER_PHAGE RECEPTOR"/>
    <property type="match status" value="1"/>
</dbReference>
<sequence length="706" mass="77546">MATLISVAGLGGLGFAWADEAPTASSEDEPDLTIIITARARQLYRAQETTSGKLETPPLESSLNIQVLNEELIRDQGARDAQDLYRNIAGVSLFSYAGVTARGFRQEEIFFDGLRGDPYVAFSVPQLFNVERLEFLKGPAGMLYGPGAPGGLFNYITKTPKNEFSARATAVVGTEARKGGSVEVEGFLPGDKAPATRLGVFYEDRNTPRRNSGSEVLILDGGIKTDLGPAALTLQATRYEQNLQGNRLRGVPTDNLGNFLADRRWNHNEKSDFLDLTANVLQARVAWPVSENLTVDAGLRYSKSVERQQYHEPRGLTDSNRDGVLDLSRREFRDQERDLEQLSFGANAIWSRDFGAVRNRVLVGVDAYRSELINNNRPSLLGGFTAVAGLPAPLSLTNPVYGVTDPKTYNLKPRVRTSAIQERSGAYLLEEATIGQFIATAGVRFDRYEDQSDASTFEDEKATWRAGLVWRARPDVSVYGQWAQSYEPQSVSSQDPRAGGPFAPTDGEILEGGVKTELLGGRLQSTMAIYRIVRGNMLQSDPRGDVDGDGIDDLVAFGEVTSKGVEFDLAADLTNNWVLTGSYAYNDTRITKTNGATVITNSVGDRFANAPKHKAGFWTRYQFPKLGLALALGGDYVDVRTSISGQKVRPYTVFDASVIYKFGPWSTLLRVDNLLDKTYAASGFIDRTGHFPGEPRSVFLEVSREW</sequence>
<evidence type="ECO:0000256" key="13">
    <source>
        <dbReference type="ARBA" id="ARBA00023237"/>
    </source>
</evidence>
<evidence type="ECO:0000256" key="5">
    <source>
        <dbReference type="ARBA" id="ARBA00022496"/>
    </source>
</evidence>
<keyword evidence="4 14" id="KW-1134">Transmembrane beta strand</keyword>
<dbReference type="EMBL" id="CP027850">
    <property type="protein sequence ID" value="AVQ00903.1"/>
    <property type="molecule type" value="Genomic_DNA"/>
</dbReference>
<dbReference type="NCBIfam" id="TIGR01783">
    <property type="entry name" value="TonB-siderophor"/>
    <property type="match status" value="1"/>
</dbReference>
<keyword evidence="19" id="KW-1185">Reference proteome</keyword>
<evidence type="ECO:0000256" key="12">
    <source>
        <dbReference type="ARBA" id="ARBA00023170"/>
    </source>
</evidence>
<dbReference type="InterPro" id="IPR036942">
    <property type="entry name" value="Beta-barrel_TonB_sf"/>
</dbReference>
<evidence type="ECO:0000256" key="14">
    <source>
        <dbReference type="PROSITE-ProRule" id="PRU01360"/>
    </source>
</evidence>
<dbReference type="SUPFAM" id="SSF56935">
    <property type="entry name" value="Porins"/>
    <property type="match status" value="1"/>
</dbReference>
<evidence type="ECO:0000256" key="8">
    <source>
        <dbReference type="ARBA" id="ARBA00023004"/>
    </source>
</evidence>
<evidence type="ECO:0000256" key="2">
    <source>
        <dbReference type="ARBA" id="ARBA00009810"/>
    </source>
</evidence>
<dbReference type="PANTHER" id="PTHR32552">
    <property type="entry name" value="FERRICHROME IRON RECEPTOR-RELATED"/>
    <property type="match status" value="1"/>
</dbReference>
<evidence type="ECO:0000256" key="4">
    <source>
        <dbReference type="ARBA" id="ARBA00022452"/>
    </source>
</evidence>
<keyword evidence="9" id="KW-0406">Ion transport</keyword>
<dbReference type="Pfam" id="PF07715">
    <property type="entry name" value="Plug"/>
    <property type="match status" value="1"/>
</dbReference>
<evidence type="ECO:0000256" key="1">
    <source>
        <dbReference type="ARBA" id="ARBA00004571"/>
    </source>
</evidence>
<keyword evidence="8" id="KW-0408">Iron</keyword>
<keyword evidence="11 14" id="KW-0472">Membrane</keyword>
<evidence type="ECO:0000313" key="18">
    <source>
        <dbReference type="EMBL" id="AVQ00903.1"/>
    </source>
</evidence>
<keyword evidence="13 14" id="KW-0998">Cell outer membrane</keyword>
<dbReference type="RefSeq" id="WP_013077752.1">
    <property type="nucleotide sequence ID" value="NZ_CP027850.1"/>
</dbReference>
<dbReference type="Gene3D" id="2.170.130.10">
    <property type="entry name" value="TonB-dependent receptor, plug domain"/>
    <property type="match status" value="1"/>
</dbReference>
<dbReference type="InterPro" id="IPR037066">
    <property type="entry name" value="Plug_dom_sf"/>
</dbReference>
<evidence type="ECO:0000313" key="19">
    <source>
        <dbReference type="Proteomes" id="UP000240527"/>
    </source>
</evidence>
<evidence type="ECO:0000256" key="3">
    <source>
        <dbReference type="ARBA" id="ARBA00022448"/>
    </source>
</evidence>
<dbReference type="InterPro" id="IPR039426">
    <property type="entry name" value="TonB-dep_rcpt-like"/>
</dbReference>
<name>A0ABM6TCX4_9CAUL</name>
<evidence type="ECO:0000256" key="11">
    <source>
        <dbReference type="ARBA" id="ARBA00023136"/>
    </source>
</evidence>
<dbReference type="InterPro" id="IPR010105">
    <property type="entry name" value="TonB_sidphr_rcpt"/>
</dbReference>
<dbReference type="CDD" id="cd01347">
    <property type="entry name" value="ligand_gated_channel"/>
    <property type="match status" value="1"/>
</dbReference>